<dbReference type="EMBL" id="JAALLS010000031">
    <property type="protein sequence ID" value="NGP90043.1"/>
    <property type="molecule type" value="Genomic_DNA"/>
</dbReference>
<keyword evidence="1" id="KW-0645">Protease</keyword>
<evidence type="ECO:0000313" key="5">
    <source>
        <dbReference type="EMBL" id="NGP90043.1"/>
    </source>
</evidence>
<organism evidence="5 6">
    <name type="scientific">Fodinibius halophilus</name>
    <dbReference type="NCBI Taxonomy" id="1736908"/>
    <lineage>
        <taxon>Bacteria</taxon>
        <taxon>Pseudomonadati</taxon>
        <taxon>Balneolota</taxon>
        <taxon>Balneolia</taxon>
        <taxon>Balneolales</taxon>
        <taxon>Balneolaceae</taxon>
        <taxon>Fodinibius</taxon>
    </lineage>
</organism>
<keyword evidence="2" id="KW-0479">Metal-binding</keyword>
<reference evidence="5 6" key="1">
    <citation type="submission" date="2020-02" db="EMBL/GenBank/DDBJ databases">
        <title>Aliifodinibius halophilus 2W32, complete genome.</title>
        <authorList>
            <person name="Li Y."/>
            <person name="Wu S."/>
        </authorList>
    </citation>
    <scope>NUCLEOTIDE SEQUENCE [LARGE SCALE GENOMIC DNA]</scope>
    <source>
        <strain evidence="5 6">2W32</strain>
    </source>
</reference>
<comment type="caution">
    <text evidence="5">The sequence shown here is derived from an EMBL/GenBank/DDBJ whole genome shotgun (WGS) entry which is preliminary data.</text>
</comment>
<dbReference type="Gene3D" id="3.30.70.360">
    <property type="match status" value="1"/>
</dbReference>
<dbReference type="PANTHER" id="PTHR43270:SF8">
    <property type="entry name" value="DI- AND TRIPEPTIDASE DUG2-RELATED"/>
    <property type="match status" value="1"/>
</dbReference>
<name>A0A6M1TCF1_9BACT</name>
<dbReference type="Pfam" id="PF07687">
    <property type="entry name" value="M20_dimer"/>
    <property type="match status" value="1"/>
</dbReference>
<dbReference type="Proteomes" id="UP000479132">
    <property type="component" value="Unassembled WGS sequence"/>
</dbReference>
<dbReference type="RefSeq" id="WP_165271272.1">
    <property type="nucleotide sequence ID" value="NZ_JAALLS010000031.1"/>
</dbReference>
<dbReference type="GO" id="GO:0046872">
    <property type="term" value="F:metal ion binding"/>
    <property type="evidence" value="ECO:0007669"/>
    <property type="project" value="UniProtKB-KW"/>
</dbReference>
<dbReference type="Gene3D" id="3.40.630.10">
    <property type="entry name" value="Zn peptidases"/>
    <property type="match status" value="1"/>
</dbReference>
<keyword evidence="3 5" id="KW-0378">Hydrolase</keyword>
<dbReference type="InterPro" id="IPR002933">
    <property type="entry name" value="Peptidase_M20"/>
</dbReference>
<keyword evidence="6" id="KW-1185">Reference proteome</keyword>
<gene>
    <name evidence="5" type="ORF">G3569_16925</name>
</gene>
<dbReference type="GO" id="GO:0006508">
    <property type="term" value="P:proteolysis"/>
    <property type="evidence" value="ECO:0007669"/>
    <property type="project" value="UniProtKB-KW"/>
</dbReference>
<dbReference type="AlphaFoldDB" id="A0A6M1TCF1"/>
<protein>
    <submittedName>
        <fullName evidence="5">M20/M25/M40 family metallo-hydrolase</fullName>
    </submittedName>
</protein>
<feature type="domain" description="Peptidase M20 dimerisation" evidence="4">
    <location>
        <begin position="246"/>
        <end position="401"/>
    </location>
</feature>
<evidence type="ECO:0000259" key="4">
    <source>
        <dbReference type="Pfam" id="PF07687"/>
    </source>
</evidence>
<dbReference type="GO" id="GO:0008233">
    <property type="term" value="F:peptidase activity"/>
    <property type="evidence" value="ECO:0007669"/>
    <property type="project" value="UniProtKB-KW"/>
</dbReference>
<proteinExistence type="predicted"/>
<evidence type="ECO:0000313" key="6">
    <source>
        <dbReference type="Proteomes" id="UP000479132"/>
    </source>
</evidence>
<evidence type="ECO:0000256" key="3">
    <source>
        <dbReference type="ARBA" id="ARBA00022801"/>
    </source>
</evidence>
<evidence type="ECO:0000256" key="1">
    <source>
        <dbReference type="ARBA" id="ARBA00022670"/>
    </source>
</evidence>
<dbReference type="PANTHER" id="PTHR43270">
    <property type="entry name" value="BETA-ALA-HIS DIPEPTIDASE"/>
    <property type="match status" value="1"/>
</dbReference>
<dbReference type="InterPro" id="IPR011650">
    <property type="entry name" value="Peptidase_M20_dimer"/>
</dbReference>
<accession>A0A6M1TCF1</accession>
<sequence>MEKTYKVIAIVGALLFWVMSAQLVVAQSQAVKAAQNYYEDNGADILNHYKEYLRIPNVASDIPNIRRSAQYLVKEFEKRGAEMELLELPDRKDVPPVVYGEITVPNAERTLILYVHYDGQPVDTTNWTHHPWTPKLYSKSMEEGGEPIAFPHSNEQVDPDWRIYARSASDDKAPIPALLAALDALKTSDIGLTSNIKFFFDGEEEAGSPHIRQYLERYKSKFDDGDLWVFLDGPKHQSGRPQVVFGVRGVTGMEITVYGTRRPLHSGHYGGWAPVAGQMMVELLSSMKKETGEVLIDGYYESTAPITEADRKAFATLPDYDDQIRKDLGITWSEFGGQSLIERYMYPTLTIKGIKSGNVGKKARNVIPKKATASLGMRLAKGNNPEAMQELVEAHIRKQGYHIVREEPDMERRLNHKKIAKVTRGKGYSATRTSVDNPMAKQIVSAVADASDEEVILYPTYGGTLPLYHFTEVLEQPLIIVPIANHDNNQHAPDENIRIGNIWYGIETYSSILTMD</sequence>
<dbReference type="SUPFAM" id="SSF53187">
    <property type="entry name" value="Zn-dependent exopeptidases"/>
    <property type="match status" value="1"/>
</dbReference>
<dbReference type="InterPro" id="IPR051458">
    <property type="entry name" value="Cyt/Met_Dipeptidase"/>
</dbReference>
<dbReference type="Pfam" id="PF01546">
    <property type="entry name" value="Peptidase_M20"/>
    <property type="match status" value="1"/>
</dbReference>
<evidence type="ECO:0000256" key="2">
    <source>
        <dbReference type="ARBA" id="ARBA00022723"/>
    </source>
</evidence>